<proteinExistence type="inferred from homology"/>
<dbReference type="Pfam" id="PF12775">
    <property type="entry name" value="AAA_7"/>
    <property type="match status" value="1"/>
</dbReference>
<evidence type="ECO:0000256" key="11">
    <source>
        <dbReference type="ARBA" id="ARBA00023054"/>
    </source>
</evidence>
<dbReference type="SMART" id="SM00382">
    <property type="entry name" value="AAA"/>
    <property type="match status" value="2"/>
</dbReference>
<dbReference type="FunFam" id="3.40.50.300:FF:000153">
    <property type="entry name" value="Dynein axonemal heavy chain 1"/>
    <property type="match status" value="1"/>
</dbReference>
<reference evidence="22" key="1">
    <citation type="submission" date="2025-08" db="UniProtKB">
        <authorList>
            <consortium name="RefSeq"/>
        </authorList>
    </citation>
    <scope>IDENTIFICATION</scope>
</reference>
<dbReference type="FunFam" id="1.10.287.2620:FF:000002">
    <property type="entry name" value="Dynein heavy chain 2, axonemal"/>
    <property type="match status" value="1"/>
</dbReference>
<dbReference type="InterPro" id="IPR013602">
    <property type="entry name" value="Dynein_heavy_linker"/>
</dbReference>
<evidence type="ECO:0000256" key="9">
    <source>
        <dbReference type="ARBA" id="ARBA00022846"/>
    </source>
</evidence>
<comment type="similarity">
    <text evidence="3">Belongs to the dynein heavy chain family.</text>
</comment>
<dbReference type="Pfam" id="PF03028">
    <property type="entry name" value="Dynein_heavy"/>
    <property type="match status" value="1"/>
</dbReference>
<protein>
    <recommendedName>
        <fullName evidence="18">Dynein-1, subspecies f</fullName>
    </recommendedName>
</protein>
<name>A0AAJ6ZU30_PAPXU</name>
<dbReference type="PANTHER" id="PTHR22878:SF68">
    <property type="entry name" value="DYNEIN HEAVY CHAIN 6, AXONEMAL-LIKE"/>
    <property type="match status" value="1"/>
</dbReference>
<comment type="subcellular location">
    <subcellularLocation>
        <location evidence="1">Cell projection</location>
        <location evidence="1">Cilium</location>
        <location evidence="1">Flagellum</location>
    </subcellularLocation>
    <subcellularLocation>
        <location evidence="2">Cytoplasm</location>
        <location evidence="2">Cytoskeleton</location>
        <location evidence="2">Cilium axoneme</location>
    </subcellularLocation>
</comment>
<evidence type="ECO:0000256" key="8">
    <source>
        <dbReference type="ARBA" id="ARBA00022840"/>
    </source>
</evidence>
<evidence type="ECO:0000256" key="10">
    <source>
        <dbReference type="ARBA" id="ARBA00023017"/>
    </source>
</evidence>
<dbReference type="Gene3D" id="1.20.58.1120">
    <property type="match status" value="1"/>
</dbReference>
<dbReference type="GO" id="GO:0060294">
    <property type="term" value="P:cilium movement involved in cell motility"/>
    <property type="evidence" value="ECO:0007669"/>
    <property type="project" value="UniProtKB-ARBA"/>
</dbReference>
<dbReference type="InterPro" id="IPR041466">
    <property type="entry name" value="Dynein_AAA5_ext"/>
</dbReference>
<evidence type="ECO:0000256" key="6">
    <source>
        <dbReference type="ARBA" id="ARBA00022737"/>
    </source>
</evidence>
<dbReference type="RefSeq" id="XP_013179243.1">
    <property type="nucleotide sequence ID" value="XM_013323789.1"/>
</dbReference>
<dbReference type="InterPro" id="IPR042219">
    <property type="entry name" value="AAA_lid_11_sf"/>
</dbReference>
<feature type="domain" description="AAA+ ATPase" evidence="21">
    <location>
        <begin position="2569"/>
        <end position="2718"/>
    </location>
</feature>
<dbReference type="KEGG" id="pxu:106126253"/>
<dbReference type="InterPro" id="IPR043160">
    <property type="entry name" value="Dynein_C_barrel"/>
</dbReference>
<evidence type="ECO:0000313" key="22">
    <source>
        <dbReference type="RefSeq" id="XP_013179243.1"/>
    </source>
</evidence>
<dbReference type="Gene3D" id="1.20.920.30">
    <property type="match status" value="1"/>
</dbReference>
<dbReference type="InterPro" id="IPR013594">
    <property type="entry name" value="Dynein_heavy_tail"/>
</dbReference>
<dbReference type="FunFam" id="1.20.58.1120:FF:000001">
    <property type="entry name" value="dynein heavy chain 2, axonemal"/>
    <property type="match status" value="1"/>
</dbReference>
<evidence type="ECO:0000256" key="17">
    <source>
        <dbReference type="ARBA" id="ARBA00063032"/>
    </source>
</evidence>
<dbReference type="Pfam" id="PF12780">
    <property type="entry name" value="AAA_8"/>
    <property type="match status" value="1"/>
</dbReference>
<evidence type="ECO:0000256" key="15">
    <source>
        <dbReference type="ARBA" id="ARBA00023273"/>
    </source>
</evidence>
<sequence>MTEERPKRVKVAWSDDLSHDSEEERERERLAQLERELAEQPVKPVYPEEDLEKLIGFIMRMTTLYDLRDEDWNQITKEKIEEWILDPRSLMLCIYFRGETLKASLDIPLTPVYDLMYFIRQPDYIFKVETFHDDIIFGTFVYSVESNMIQVLESVFAPYFFAVTTWPESVKSEFCSHIHTFLAKLTDMYYKMLGLTVLYIPREGQQLSFEQASADRELVKRLEGVVVYWTHQIKSCVEDHASVSSQKELLCPSDEYDFWVYRHENLNALLYQLQNPAVKHITKILVTTHSTFIHQFQALCEEIVQKIKEATSNIEFLQVIKQPCAVLECVVDPDKISKHIPQIINLFRFIWMESPHYNSEARITNLFKALSNQIIILCKNYIQLDDLFDGQTKKALGEFSKCIDCCKKYREIYDVMVESHTAEKPGSWELDSGSIFNYIDSFIQRCFDMLDVCNCMIIFGRIDEIEQINKPIFAGANGDQFEAKCDQIEKMFNYALGQVRKVAHTILDVQAPSWYDDILQFRSTIKDIEVIIENLVESVFEGVNHVEEAVVALYSLHNYSRRQNLKRIFKRKTAEVWAMFSDAVQETKKDMVSTRGQYPSDLPPFAGRAAVFKMRKNRLIYLKNVMRDASVWMMKCSSSEDVIMHVNRLVGAIDVNIREIWISWTHNLDERCSAGLNRTLMRKSSENAGLMECNMDVNILELCKEASHWENMGLDIPLHAFQVYMKSKTLLYVYENVLAVVKGYNKILDSLSEPERLLFKPLISACERKVQPGISKLTWTSTMSDEYIADCVTQIGELQDFLTTYKNCNVNLVKIMEKICDTPFMEFDIYNVFDIKDLRAYVRTMEAEAAAKILEMYKEIIIYLVIVYEGFEAQITQMADQWVKYVRRFDRILEDALRLSIKATMQNMYKCVHGDGTMAPSPLIKMNLYLSGKKIVFIPTAYELRESFTTVLEEIIHIMSTIPRLFEKFSLPSGGLKRFCEVIKVDTDSNKLQALIDAEIEFNINLINDHINMWDPYAHIWEVDKDAFMAKYLEEKHKAIEFDNLIITYTDLANTVQVQETVNQIHFVTLNSSELKKSIIAHCLTWQIKLGELLRKITESDIDVVYAYVEKSSEEAMTMPTDLKELASSIATYERLMSEIVAMEQTFPPITDQMATLAKFEVEVSSDMVTRHENIPVLWNDYLNLLEEAKKALEANKDKFKTELLEQAEEFKEAAKEFCEEFYKTAPCSSDISGKDAMAQLKAFRDQLNALRAQEQQIRDGLAVFNLTTPVNLDLQKMEKELEKLEEVWGLVVQWEDSWEKYRTQTFWEMETDEMEENVLFLFRNFNRLSRQLKDKGWDIIDTTRVKVDAFRRTLPLIGDLKNPCMRERHWDRIKTLMGVEFDQTSEDFKLELIMRLNFQAYAEDIAEISNAATMELNIENGLKAIREVWKNTTYEMQHHHGDMYRIKNVEDVTQFLEDHQVQLSSMKSTKYVEPFIKEVDYWEKSLGYVAECIEISLQVQRRYLYLEIIFAGEDIRKQLPEEVVTFDALTADWTDITMNMHAGTNAIEACLYKPAPFLYNKLNTMVDNLDGILRSLEKYLETKRQIFPRFYFISNDDLLEILGNSKKPQLVQVHLKKLFDNVNKIRIDKERVIDMVENYNPEHDHRCKRNLLQLQLEGSSTENNLRQRKWRHKLHAAMSRAIYAHDWDKLLYLLKKSPIWEHDTNRLDQLPIYTRAMTILLMYHPYAKAQSLLSEYFHMNAVGLPIAKAMISEDGETIEWKHSVLLDGPAEMWLLGLEHMMRVVLREQLIQTRLALRKCRYQREQWINDWPGQLGITCSKIQWTSDCTRTLCRCEIMKEKKPMKKLRKKQNLILTTLQNMSRKEISKILRCKVNALCVIEIHSRDCVDKLYKMGCMSVTAFEWFSQLKFYWDREREDCYIRQTNTSFIYTYEYIGNSGRLVITPLTDRCYITLTTALHLYRGGSPQGPAGTGKTETTKDLGRALARWVVVTNCSDGLDYKSMAKCFAGIAQSGCWGCFDEFNRINIEVLSVVAQQILAVLQALSLQQKRFLFEGFDLKLDANCGIFITMNPGYAGRTELPDNLKSMFRPIAMCVPDSLIIAENTLFSDGFTAYKINAKKVFTLYQLAMQQLSKQDHYDFGLRSMVALLRYAGVKRRAYSNLPEQEIVILAMRDMNVARLTAKDVPLFNGIMQDIFPDVEVPTLDYEMLEAAISAEMRLIGLQPVKAALLKVIQTFETKNSRHSSILLGDTNTAKSVSWKMLAATMTRLKREGMPGFEIVQVYPMNPKALTLGELYGEYNLATGEWKDGVLSAIMRTVCQDESPEQKWIVFDGPVDAIWIENLNSVMDDNKLLTLVNSERISMPPQVSLLIETLDLSVASPATVSRNGMVYNDYRDWGWGPYVNSWLDTVDDLDYRDMLRRHFQNILSPVLALKRALGEGLRGHELSGVRALCRLLARTPPPPHPTDEDDDTFAKMRFLFALIWSVCATLDEDARRRLDNWIREHEGVFPLKDTVYDYYLDERLRQFRPWEDRLPDNWRFNPALGFHSILVPTVEFIRVQIISLELLKGGHGVLVAGPTGTGKTYLIQGTLSQLDPEKYSSQVINMSAQTTAANVQDMIEARLEKRTKGNYVPAGGKKMIAFMDDINMPVKDDYGSQPPLELVRLWLDYGYWFDRHKQWRKNVKDMVLCGAAGPPGGARSHLPPRLLSCFHAFFLPSPTHQQLIKIFGTMLAQHLMEFDEETKTVGKIVLVATIDMFNNIVAKLLPTPSKMHYLFNLRDISKIFQGLLRSNKDYTNTKPRFLRLWIHECFRVFGDRLTEEKDRDWFMNQVAEMLGKHFELTFHAVCPTKSPPLFGHFLNPFEVYDDMNDPEILRKYIANQLEEYNSSPGVVKMDLVLFKDAIEHVCRITRVISQPRGNMLCVGIGGSGRQSLTRLASYICESNSFQVVVTKTYGVKDFREDLKTLYTSCGVDAKQTTFIFNDTQIVEESFTEIMNNLLSSGEITNLYKPDEFEDIKQALEKAMKHANIMQTAESVYLFLVDRVRTNLRIVLCFSPIGEEFRNRIRQYPALINATTTNWFLEWPREALLEVAYKFLAGVELLASITGQRVRRKESVVESREEILRASVASIMSLVHSSVGRHSVRMWNEMRRVNHVTPTNYLELVSGYKEMLKNKRAEVALQANKLRNGLGKVEETTKLVGQMSEELAVAKVQVAEYTDQCVEYMGVINAQQRNADEQQRSVAARSKKTQEEEVQCKRLADAAMRDLASAMPALEEAVKALDALNKKDITEVKSYAKPPQKVEMVMEAVLILLQKEPTWAEAKRQLGDQYFLDRLRDFDKDNISDKTLKKIGTYTAKPDFEPEIVGTVSLAAKSLCLWVRAIEKYGKVYKIVKPKKERLEEALESLRMKQQILAEARAKLRELSEMIARLQKEYDEKLAQKEELERKSRMLQLKLERAEALITGLSGERERWEMTVERLDKEFDNLPGDCLIATAFVAYLGPFVSEYREELMDDWFREVYNEAVPVTMDLSMKNFLLDDATLRDWNYMGLPDDNFSAENGIIVRRATRWPLAVDPQGQALIWISKLEESNGIEVVDFGQPNYLKVMEKCLSEGIPILIQNVGEVLDPSIAPILDKAIVKIGTSLVIKFNEKMVPYNSNFQLYLTTKLGNPIYTPEILTKTTMVNFAVKEQGLTSQLLGIVVRKERPQLEQMKDTLVLSIARDKKVLVDLENDLLRIMYESQVPLLENEELFQTLQISQRTSLQVKEALITSQVTEKEIDAAREGYVPVAVRASVLFFALNDLSRIDPMYQFSLDAYTDLFMYSIDRSQKSSELEDRINYLNEFHTYAVYKNTCRALFERHKLLLSFHMASRILFQAGKLNMNEYLYLLKGGIVLDRSEQPDNPTNWIPDECWDNITELDKIAGFHGIIDSFETMSKEWRDWYLTPEPESQPLIGEWNEVCSEFQRMLVVRALRADRVGACAAAFVLRALGPRYIEPPVLDIRAAWEESSWKTSLLFVLSPGVDPTSSLIQLAMDVKMFDKFQSLSLGQGQAPAAERMLAQGMEEGGWVFLANCHLACEWLGSLRGLDNPTIHHRFRLWLSSMPDPKFPLGMLQRSIKMTTEPPQGLKGNLVRIFANLNEDKFDEATPKYRKLLFCVAFFHCTLIARKRFRQLGYNDVYSFNDADFEVSDNLLANYLEEYDEVPWAALRYLLAVINYGGHITDDWDKRVLLAYINQFFCEEAHDIPFYRLSSMPAYHVPRDGSLESYRDFLELLPAAERADSLGQHSSADVAALAQDASIMCSTLFLLTASGSGGAAGGEDQKVDELAAEMLVRLPGKIDMETTEKLMGPEIVMPMCVSLLQEIGYYNVLINYIVTGLKELRRAIEGLVVMSEILETMYRCIFEGKVPIFWQKGRPTLKPLGSWCRELWARGDRLGAWASAPRSPPPLCWLPALLAPTGFLTAVMQTTARGEGWPIDTLCWDFTVLTIEEQNIMRAPRDGGVYIRGLFLEGASWFKKDAHLQDPLPMQLVFPMPPIHFKPVRATGRRPKNRYTCPCYYYPLRKGAFVVAVELASGREHPDFWVKRGAALLCTLAT</sequence>
<dbReference type="Gene3D" id="1.20.920.20">
    <property type="match status" value="1"/>
</dbReference>
<dbReference type="Pfam" id="PF17852">
    <property type="entry name" value="Dynein_AAA_lid"/>
    <property type="match status" value="1"/>
</dbReference>
<dbReference type="GO" id="GO:0008569">
    <property type="term" value="F:minus-end-directed microtubule motor activity"/>
    <property type="evidence" value="ECO:0007669"/>
    <property type="project" value="InterPro"/>
</dbReference>
<keyword evidence="5" id="KW-0493">Microtubule</keyword>
<feature type="domain" description="AAA+ ATPase" evidence="21">
    <location>
        <begin position="1962"/>
        <end position="2098"/>
    </location>
</feature>
<dbReference type="GO" id="GO:0031514">
    <property type="term" value="C:motile cilium"/>
    <property type="evidence" value="ECO:0007669"/>
    <property type="project" value="UniProtKB-SubCell"/>
</dbReference>
<dbReference type="Gene3D" id="1.10.287.2620">
    <property type="match status" value="1"/>
</dbReference>
<dbReference type="InterPro" id="IPR035706">
    <property type="entry name" value="AAA_9"/>
</dbReference>
<dbReference type="Gene3D" id="3.20.180.20">
    <property type="entry name" value="Dynein heavy chain, N-terminal domain 2"/>
    <property type="match status" value="1"/>
</dbReference>
<accession>A0AAJ6ZU30</accession>
<dbReference type="Gene3D" id="1.10.8.1220">
    <property type="match status" value="1"/>
</dbReference>
<evidence type="ECO:0000256" key="16">
    <source>
        <dbReference type="ARBA" id="ARBA00054075"/>
    </source>
</evidence>
<evidence type="ECO:0000256" key="19">
    <source>
        <dbReference type="SAM" id="Coils"/>
    </source>
</evidence>
<dbReference type="GO" id="GO:0005858">
    <property type="term" value="C:axonemal dynein complex"/>
    <property type="evidence" value="ECO:0007669"/>
    <property type="project" value="UniProtKB-ARBA"/>
</dbReference>
<evidence type="ECO:0000256" key="18">
    <source>
        <dbReference type="ARBA" id="ARBA00077719"/>
    </source>
</evidence>
<dbReference type="FunFam" id="1.20.920.20:FF:000001">
    <property type="entry name" value="dynein heavy chain 2, axonemal"/>
    <property type="match status" value="1"/>
</dbReference>
<dbReference type="GO" id="GO:0005524">
    <property type="term" value="F:ATP binding"/>
    <property type="evidence" value="ECO:0007669"/>
    <property type="project" value="UniProtKB-KW"/>
</dbReference>
<dbReference type="InterPro" id="IPR043157">
    <property type="entry name" value="Dynein_AAA1S"/>
</dbReference>
<dbReference type="FunFam" id="3.40.50.300:FF:002141">
    <property type="entry name" value="Dynein heavy chain"/>
    <property type="match status" value="1"/>
</dbReference>
<feature type="compositionally biased region" description="Basic and acidic residues" evidence="20">
    <location>
        <begin position="16"/>
        <end position="30"/>
    </location>
</feature>
<evidence type="ECO:0000256" key="14">
    <source>
        <dbReference type="ARBA" id="ARBA00023212"/>
    </source>
</evidence>
<feature type="coiled-coil region" evidence="19">
    <location>
        <begin position="1183"/>
        <end position="1254"/>
    </location>
</feature>
<dbReference type="InterPro" id="IPR004273">
    <property type="entry name" value="Dynein_heavy_D6_P-loop"/>
</dbReference>
<dbReference type="Gene3D" id="1.10.8.720">
    <property type="entry name" value="Region D6 of dynein motor"/>
    <property type="match status" value="1"/>
</dbReference>
<dbReference type="GO" id="GO:0005874">
    <property type="term" value="C:microtubule"/>
    <property type="evidence" value="ECO:0007669"/>
    <property type="project" value="UniProtKB-KW"/>
</dbReference>
<dbReference type="FunFam" id="3.40.50.300:FF:000044">
    <property type="entry name" value="Dynein heavy chain 5, axonemal"/>
    <property type="match status" value="1"/>
</dbReference>
<dbReference type="Pfam" id="PF18198">
    <property type="entry name" value="AAA_lid_11"/>
    <property type="match status" value="1"/>
</dbReference>
<dbReference type="FunFam" id="3.10.490.20:FF:000008">
    <property type="entry name" value="dynein heavy chain 2, axonemal"/>
    <property type="match status" value="1"/>
</dbReference>
<gene>
    <name evidence="22" type="primary">LOC106126253</name>
</gene>
<evidence type="ECO:0000256" key="2">
    <source>
        <dbReference type="ARBA" id="ARBA00004430"/>
    </source>
</evidence>
<evidence type="ECO:0000259" key="21">
    <source>
        <dbReference type="SMART" id="SM00382"/>
    </source>
</evidence>
<comment type="function">
    <text evidence="16">Force generating protein of eukaryotic cilia and flagella. Produces force towards the minus ends of microtubules. Dynein has ATPase activity; the force-producing power stroke is thought to occur on release of ADP. Required for assembly of the I1 inner arm complex and its targeting to the appropriate axoneme location. Also required for phototaxis.</text>
</comment>
<dbReference type="InterPro" id="IPR041589">
    <property type="entry name" value="DNAH3_AAA_lid_1"/>
</dbReference>
<dbReference type="InterPro" id="IPR035699">
    <property type="entry name" value="AAA_6"/>
</dbReference>
<evidence type="ECO:0000256" key="5">
    <source>
        <dbReference type="ARBA" id="ARBA00022701"/>
    </source>
</evidence>
<dbReference type="Proteomes" id="UP000694872">
    <property type="component" value="Unplaced"/>
</dbReference>
<dbReference type="InterPro" id="IPR041228">
    <property type="entry name" value="Dynein_C"/>
</dbReference>
<dbReference type="Pfam" id="PF17857">
    <property type="entry name" value="AAA_lid_1"/>
    <property type="match status" value="1"/>
</dbReference>
<dbReference type="GO" id="GO:0045505">
    <property type="term" value="F:dynein intermediate chain binding"/>
    <property type="evidence" value="ECO:0007669"/>
    <property type="project" value="InterPro"/>
</dbReference>
<comment type="subunit">
    <text evidence="17">The I1 inner arm complex (also known as the f dynein complex) is a two-headed isoform composed of two heavy chains (1-alpha and 1-beta), three intermediate chains and three light chains. I1 occupies a specific position proximal to the first radial spoke and repeats every 96 nm along the length of the axoneme.</text>
</comment>
<dbReference type="GO" id="GO:0051959">
    <property type="term" value="F:dynein light intermediate chain binding"/>
    <property type="evidence" value="ECO:0007669"/>
    <property type="project" value="InterPro"/>
</dbReference>
<keyword evidence="6" id="KW-0677">Repeat</keyword>
<dbReference type="Pfam" id="PF12774">
    <property type="entry name" value="AAA_6"/>
    <property type="match status" value="1"/>
</dbReference>
<dbReference type="Gene3D" id="6.10.140.1060">
    <property type="match status" value="1"/>
</dbReference>
<dbReference type="InterPro" id="IPR027417">
    <property type="entry name" value="P-loop_NTPase"/>
</dbReference>
<feature type="region of interest" description="Disordered" evidence="20">
    <location>
        <begin position="1"/>
        <end position="30"/>
    </location>
</feature>
<keyword evidence="13" id="KW-0505">Motor protein</keyword>
<keyword evidence="15" id="KW-0966">Cell projection</keyword>
<keyword evidence="10" id="KW-0243">Dynein</keyword>
<dbReference type="Pfam" id="PF12777">
    <property type="entry name" value="MT"/>
    <property type="match status" value="1"/>
</dbReference>
<dbReference type="PANTHER" id="PTHR22878">
    <property type="entry name" value="DYNEIN HEAVY CHAIN 6, AXONEMAL-LIKE-RELATED"/>
    <property type="match status" value="1"/>
</dbReference>
<dbReference type="InterPro" id="IPR042222">
    <property type="entry name" value="Dynein_2_N"/>
</dbReference>
<evidence type="ECO:0000256" key="3">
    <source>
        <dbReference type="ARBA" id="ARBA00008887"/>
    </source>
</evidence>
<dbReference type="Pfam" id="PF08385">
    <property type="entry name" value="DHC_N1"/>
    <property type="match status" value="1"/>
</dbReference>
<dbReference type="GeneID" id="106126253"/>
<dbReference type="Pfam" id="PF18199">
    <property type="entry name" value="Dynein_C"/>
    <property type="match status" value="1"/>
</dbReference>
<dbReference type="SUPFAM" id="SSF52540">
    <property type="entry name" value="P-loop containing nucleoside triphosphate hydrolases"/>
    <property type="match status" value="4"/>
</dbReference>
<organism evidence="22">
    <name type="scientific">Papilio xuthus</name>
    <name type="common">Asian swallowtail butterfly</name>
    <dbReference type="NCBI Taxonomy" id="66420"/>
    <lineage>
        <taxon>Eukaryota</taxon>
        <taxon>Metazoa</taxon>
        <taxon>Ecdysozoa</taxon>
        <taxon>Arthropoda</taxon>
        <taxon>Hexapoda</taxon>
        <taxon>Insecta</taxon>
        <taxon>Pterygota</taxon>
        <taxon>Neoptera</taxon>
        <taxon>Endopterygota</taxon>
        <taxon>Lepidoptera</taxon>
        <taxon>Glossata</taxon>
        <taxon>Ditrysia</taxon>
        <taxon>Papilionoidea</taxon>
        <taxon>Papilionidae</taxon>
        <taxon>Papilioninae</taxon>
        <taxon>Papilio</taxon>
    </lineage>
</organism>
<dbReference type="Pfam" id="PF12781">
    <property type="entry name" value="AAA_9"/>
    <property type="match status" value="1"/>
</dbReference>
<dbReference type="InterPro" id="IPR041658">
    <property type="entry name" value="AAA_lid_11"/>
</dbReference>
<dbReference type="InterPro" id="IPR042228">
    <property type="entry name" value="Dynein_linker_3"/>
</dbReference>
<dbReference type="InterPro" id="IPR026983">
    <property type="entry name" value="DHC"/>
</dbReference>
<dbReference type="Gene3D" id="3.10.490.20">
    <property type="match status" value="1"/>
</dbReference>
<keyword evidence="7" id="KW-0547">Nucleotide-binding</keyword>
<dbReference type="Gene3D" id="1.10.8.710">
    <property type="match status" value="1"/>
</dbReference>
<dbReference type="Pfam" id="PF25007">
    <property type="entry name" value="DYH2-5-8_CC"/>
    <property type="match status" value="1"/>
</dbReference>
<keyword evidence="11 19" id="KW-0175">Coiled coil</keyword>
<dbReference type="InterPro" id="IPR056759">
    <property type="entry name" value="DYH2-5-8_CC"/>
</dbReference>
<feature type="coiled-coil region" evidence="19">
    <location>
        <begin position="3395"/>
        <end position="3460"/>
    </location>
</feature>
<dbReference type="FunFam" id="3.40.50.300:FF:000049">
    <property type="entry name" value="Dynein, axonemal, heavy chain 5"/>
    <property type="match status" value="1"/>
</dbReference>
<evidence type="ECO:0000256" key="7">
    <source>
        <dbReference type="ARBA" id="ARBA00022741"/>
    </source>
</evidence>
<keyword evidence="8" id="KW-0067">ATP-binding</keyword>
<dbReference type="InterPro" id="IPR024317">
    <property type="entry name" value="Dynein_heavy_chain_D4_dom"/>
</dbReference>
<dbReference type="Gene3D" id="1.10.472.130">
    <property type="match status" value="1"/>
</dbReference>
<keyword evidence="12" id="KW-0969">Cilium</keyword>
<dbReference type="FunFam" id="1.20.140.100:FF:000001">
    <property type="entry name" value="dynein heavy chain 17, axonemal"/>
    <property type="match status" value="1"/>
</dbReference>
<keyword evidence="9" id="KW-0282">Flagellum</keyword>
<dbReference type="FunFam" id="1.10.8.710:FF:000001">
    <property type="entry name" value="Dynein axonemal heavy chain 2"/>
    <property type="match status" value="1"/>
</dbReference>
<evidence type="ECO:0000256" key="4">
    <source>
        <dbReference type="ARBA" id="ARBA00022490"/>
    </source>
</evidence>
<dbReference type="CTD" id="3355181"/>
<evidence type="ECO:0000256" key="20">
    <source>
        <dbReference type="SAM" id="MobiDB-lite"/>
    </source>
</evidence>
<dbReference type="Gene3D" id="1.20.1270.280">
    <property type="match status" value="1"/>
</dbReference>
<dbReference type="Gene3D" id="1.20.140.100">
    <property type="entry name" value="Dynein heavy chain, N-terminal domain 2"/>
    <property type="match status" value="1"/>
</dbReference>
<dbReference type="FunFam" id="1.10.8.1220:FF:000001">
    <property type="entry name" value="Dynein axonemal heavy chain 5"/>
    <property type="match status" value="1"/>
</dbReference>
<keyword evidence="4" id="KW-0963">Cytoplasm</keyword>
<dbReference type="InterPro" id="IPR024743">
    <property type="entry name" value="Dynein_HC_stalk"/>
</dbReference>
<dbReference type="GO" id="GO:0070286">
    <property type="term" value="P:axonemal dynein complex assembly"/>
    <property type="evidence" value="ECO:0007669"/>
    <property type="project" value="UniProtKB-ARBA"/>
</dbReference>
<dbReference type="InterPro" id="IPR003593">
    <property type="entry name" value="AAA+_ATPase"/>
</dbReference>
<dbReference type="FunFam" id="1.20.920.30:FF:000005">
    <property type="entry name" value="Dynein, axonemal, heavy chain 2"/>
    <property type="match status" value="1"/>
</dbReference>
<dbReference type="Gene3D" id="3.40.50.300">
    <property type="entry name" value="P-loop containing nucleotide triphosphate hydrolases"/>
    <property type="match status" value="5"/>
</dbReference>
<dbReference type="Pfam" id="PF08393">
    <property type="entry name" value="DHC_N2"/>
    <property type="match status" value="1"/>
</dbReference>
<evidence type="ECO:0000256" key="13">
    <source>
        <dbReference type="ARBA" id="ARBA00023175"/>
    </source>
</evidence>
<evidence type="ECO:0000256" key="1">
    <source>
        <dbReference type="ARBA" id="ARBA00004230"/>
    </source>
</evidence>
<keyword evidence="14" id="KW-0206">Cytoskeleton</keyword>
<evidence type="ECO:0000256" key="12">
    <source>
        <dbReference type="ARBA" id="ARBA00023069"/>
    </source>
</evidence>